<dbReference type="AlphaFoldDB" id="A0A7R7DT75"/>
<evidence type="ECO:0000313" key="2">
    <source>
        <dbReference type="Proteomes" id="UP000611640"/>
    </source>
</evidence>
<keyword evidence="2" id="KW-1185">Reference proteome</keyword>
<reference evidence="1 2" key="1">
    <citation type="submission" date="2020-08" db="EMBL/GenBank/DDBJ databases">
        <title>Whole genome shotgun sequence of Actinocatenispora thailandica NBRC 105041.</title>
        <authorList>
            <person name="Komaki H."/>
            <person name="Tamura T."/>
        </authorList>
    </citation>
    <scope>NUCLEOTIDE SEQUENCE [LARGE SCALE GENOMIC DNA]</scope>
    <source>
        <strain evidence="1 2">NBRC 105041</strain>
    </source>
</reference>
<gene>
    <name evidence="1" type="ORF">Athai_48970</name>
</gene>
<accession>A0A7R7DT75</accession>
<dbReference type="Proteomes" id="UP000611640">
    <property type="component" value="Chromosome"/>
</dbReference>
<dbReference type="RefSeq" id="WP_203963614.1">
    <property type="nucleotide sequence ID" value="NZ_AP023355.1"/>
</dbReference>
<proteinExistence type="predicted"/>
<dbReference type="KEGG" id="atl:Athai_48970"/>
<evidence type="ECO:0008006" key="3">
    <source>
        <dbReference type="Google" id="ProtNLM"/>
    </source>
</evidence>
<evidence type="ECO:0000313" key="1">
    <source>
        <dbReference type="EMBL" id="BCJ37394.1"/>
    </source>
</evidence>
<organism evidence="1 2">
    <name type="scientific">Actinocatenispora thailandica</name>
    <dbReference type="NCBI Taxonomy" id="227318"/>
    <lineage>
        <taxon>Bacteria</taxon>
        <taxon>Bacillati</taxon>
        <taxon>Actinomycetota</taxon>
        <taxon>Actinomycetes</taxon>
        <taxon>Micromonosporales</taxon>
        <taxon>Micromonosporaceae</taxon>
        <taxon>Actinocatenispora</taxon>
    </lineage>
</organism>
<name>A0A7R7DT75_9ACTN</name>
<sequence>MSGHATGAGRRVPYRDRAWTAVRMVRLLGPLHGLCPAELRTALIRRQAADPGWPPLSRLVDGRRWVPRTGPDVAAQVAALVSTPGPAGDPAGQALAVVLAADVRETPLRLAVCGGYLAAAVNHCVADARGFNALLGALAADATGDATGDDDPDPSAAPIGAPLARAVLGHFGRHPRSVPAALRLARPPVPELRLPAGWRPEPTHRSVRSARLLPALREWRATTAPAVSTASALFAAVLRAFAAAGLPARGPGVTVLVDARRYLPASRPVAGNFAFGQYLRPEPLDDPVAIDGAVRAELAAGRALSMMVARTAHVMLAPHSARGAHRWAGAPTMTLTHFGRCEPLAPLPWAAAPPDRRNVTVLSPAGPDAITVSVAELSGVLHLDASFHATSFAAGQVRRALDLVCERPADLLSG</sequence>
<protein>
    <recommendedName>
        <fullName evidence="3">Condensation domain-containing protein</fullName>
    </recommendedName>
</protein>
<dbReference type="EMBL" id="AP023355">
    <property type="protein sequence ID" value="BCJ37394.1"/>
    <property type="molecule type" value="Genomic_DNA"/>
</dbReference>